<name>A0A0F9Y1T2_9ZZZZ</name>
<organism evidence="2">
    <name type="scientific">marine sediment metagenome</name>
    <dbReference type="NCBI Taxonomy" id="412755"/>
    <lineage>
        <taxon>unclassified sequences</taxon>
        <taxon>metagenomes</taxon>
        <taxon>ecological metagenomes</taxon>
    </lineage>
</organism>
<evidence type="ECO:0000313" key="2">
    <source>
        <dbReference type="EMBL" id="KKN98623.1"/>
    </source>
</evidence>
<proteinExistence type="predicted"/>
<accession>A0A0F9Y1T2</accession>
<dbReference type="EMBL" id="LAZR01000051">
    <property type="protein sequence ID" value="KKN98623.1"/>
    <property type="molecule type" value="Genomic_DNA"/>
</dbReference>
<dbReference type="AlphaFoldDB" id="A0A0F9Y1T2"/>
<sequence length="220" mass="24858">MAKLPLGPRDLSNEKIWSEAQGRYSQVSNIEEELHSLGLELPTLPHALQVNFIEYTNEGMGQPKIPTDISRLTLSQISTLQSVFAEWFEYVVILNTKFNVQLSALEEVKDLTWAAIRKEHTDKSMTVSDKNDAVRTDIRYVEINAEYLKMKYLHNVVKGIATAMERGLKVISREITIRSSSYDTSTKMKSPEAVKRGLTKRSKGVANTAVSRRGARRDGE</sequence>
<feature type="region of interest" description="Disordered" evidence="1">
    <location>
        <begin position="182"/>
        <end position="220"/>
    </location>
</feature>
<evidence type="ECO:0000256" key="1">
    <source>
        <dbReference type="SAM" id="MobiDB-lite"/>
    </source>
</evidence>
<reference evidence="2" key="1">
    <citation type="journal article" date="2015" name="Nature">
        <title>Complex archaea that bridge the gap between prokaryotes and eukaryotes.</title>
        <authorList>
            <person name="Spang A."/>
            <person name="Saw J.H."/>
            <person name="Jorgensen S.L."/>
            <person name="Zaremba-Niedzwiedzka K."/>
            <person name="Martijn J."/>
            <person name="Lind A.E."/>
            <person name="van Eijk R."/>
            <person name="Schleper C."/>
            <person name="Guy L."/>
            <person name="Ettema T.J."/>
        </authorList>
    </citation>
    <scope>NUCLEOTIDE SEQUENCE</scope>
</reference>
<protein>
    <submittedName>
        <fullName evidence="2">Uncharacterized protein</fullName>
    </submittedName>
</protein>
<comment type="caution">
    <text evidence="2">The sequence shown here is derived from an EMBL/GenBank/DDBJ whole genome shotgun (WGS) entry which is preliminary data.</text>
</comment>
<gene>
    <name evidence="2" type="ORF">LCGC14_0147350</name>
</gene>